<name>A0A6A5UNN6_9PLEO</name>
<gene>
    <name evidence="2" type="ORF">BU23DRAFT_663683</name>
</gene>
<proteinExistence type="predicted"/>
<organism evidence="2 3">
    <name type="scientific">Bimuria novae-zelandiae CBS 107.79</name>
    <dbReference type="NCBI Taxonomy" id="1447943"/>
    <lineage>
        <taxon>Eukaryota</taxon>
        <taxon>Fungi</taxon>
        <taxon>Dikarya</taxon>
        <taxon>Ascomycota</taxon>
        <taxon>Pezizomycotina</taxon>
        <taxon>Dothideomycetes</taxon>
        <taxon>Pleosporomycetidae</taxon>
        <taxon>Pleosporales</taxon>
        <taxon>Massarineae</taxon>
        <taxon>Didymosphaeriaceae</taxon>
        <taxon>Bimuria</taxon>
    </lineage>
</organism>
<dbReference type="AlphaFoldDB" id="A0A6A5UNN6"/>
<feature type="compositionally biased region" description="Low complexity" evidence="1">
    <location>
        <begin position="81"/>
        <end position="93"/>
    </location>
</feature>
<feature type="non-terminal residue" evidence="2">
    <location>
        <position position="1"/>
    </location>
</feature>
<accession>A0A6A5UNN6</accession>
<evidence type="ECO:0000256" key="1">
    <source>
        <dbReference type="SAM" id="MobiDB-lite"/>
    </source>
</evidence>
<feature type="region of interest" description="Disordered" evidence="1">
    <location>
        <begin position="73"/>
        <end position="111"/>
    </location>
</feature>
<protein>
    <submittedName>
        <fullName evidence="2">Uncharacterized protein</fullName>
    </submittedName>
</protein>
<dbReference type="EMBL" id="ML976749">
    <property type="protein sequence ID" value="KAF1966284.1"/>
    <property type="molecule type" value="Genomic_DNA"/>
</dbReference>
<dbReference type="Proteomes" id="UP000800036">
    <property type="component" value="Unassembled WGS sequence"/>
</dbReference>
<evidence type="ECO:0000313" key="3">
    <source>
        <dbReference type="Proteomes" id="UP000800036"/>
    </source>
</evidence>
<reference evidence="2" key="1">
    <citation type="journal article" date="2020" name="Stud. Mycol.">
        <title>101 Dothideomycetes genomes: a test case for predicting lifestyles and emergence of pathogens.</title>
        <authorList>
            <person name="Haridas S."/>
            <person name="Albert R."/>
            <person name="Binder M."/>
            <person name="Bloem J."/>
            <person name="Labutti K."/>
            <person name="Salamov A."/>
            <person name="Andreopoulos B."/>
            <person name="Baker S."/>
            <person name="Barry K."/>
            <person name="Bills G."/>
            <person name="Bluhm B."/>
            <person name="Cannon C."/>
            <person name="Castanera R."/>
            <person name="Culley D."/>
            <person name="Daum C."/>
            <person name="Ezra D."/>
            <person name="Gonzalez J."/>
            <person name="Henrissat B."/>
            <person name="Kuo A."/>
            <person name="Liang C."/>
            <person name="Lipzen A."/>
            <person name="Lutzoni F."/>
            <person name="Magnuson J."/>
            <person name="Mondo S."/>
            <person name="Nolan M."/>
            <person name="Ohm R."/>
            <person name="Pangilinan J."/>
            <person name="Park H.-J."/>
            <person name="Ramirez L."/>
            <person name="Alfaro M."/>
            <person name="Sun H."/>
            <person name="Tritt A."/>
            <person name="Yoshinaga Y."/>
            <person name="Zwiers L.-H."/>
            <person name="Turgeon B."/>
            <person name="Goodwin S."/>
            <person name="Spatafora J."/>
            <person name="Crous P."/>
            <person name="Grigoriev I."/>
        </authorList>
    </citation>
    <scope>NUCLEOTIDE SEQUENCE</scope>
    <source>
        <strain evidence="2">CBS 107.79</strain>
    </source>
</reference>
<sequence length="197" mass="21050">PNLSSSIGRALSVWRHSHTPPALPSHRSQAQKIQINFTALVSSCSMIPLPRHAPCIIDADSFWESMGVSSAPKAACKSTPSTRRTALAASDAAATHRRASPPPGDSQTTSTLQWWSELPEGRAVGAVCIIQRTVPLFIHPAHHQLAPAAPPTEQGVHTPVRAAQDRSVRPRLGALDACNACMPAQSSGECLLRPLWK</sequence>
<keyword evidence="3" id="KW-1185">Reference proteome</keyword>
<evidence type="ECO:0000313" key="2">
    <source>
        <dbReference type="EMBL" id="KAF1966284.1"/>
    </source>
</evidence>